<reference evidence="1 2" key="1">
    <citation type="journal article" date="2012" name="Plant Cell">
        <title>Genome comparison of barley and maize smut fungi reveals targeted loss of RNA silencing components and species-specific presence of transposable elements.</title>
        <authorList>
            <person name="Laurie J.D."/>
            <person name="Ali S."/>
            <person name="Linning R."/>
            <person name="Mannhaupt G."/>
            <person name="Wong P."/>
            <person name="Gueldener U."/>
            <person name="Muensterkoetter M."/>
            <person name="Moore R."/>
            <person name="Kahmann R."/>
            <person name="Bakkeren G."/>
            <person name="Schirawski J."/>
        </authorList>
    </citation>
    <scope>NUCLEOTIDE SEQUENCE [LARGE SCALE GENOMIC DNA]</scope>
    <source>
        <strain evidence="2">Uh4875-4</strain>
    </source>
</reference>
<sequence length="141" mass="15668">MSNVNYPIYSAFAAPVQNSNHSKLGKQMCTRVNLFIANKEWNAACILNLKIKGAVKVIQNTEQFDHPVKSKAPTSARGDTPALDLIVTSHCLIGHEAMPGPTLELSMLTNHHLKVLSGLNDRMKWDEQDLLDPRAVSVHIW</sequence>
<comment type="caution">
    <text evidence="1">The sequence shown here is derived from an EMBL/GenBank/DDBJ whole genome shotgun (WGS) entry which is preliminary data.</text>
</comment>
<protein>
    <submittedName>
        <fullName evidence="1">Uncharacterized protein</fullName>
    </submittedName>
</protein>
<keyword evidence="2" id="KW-1185">Reference proteome</keyword>
<dbReference type="HOGENOM" id="CLU_1826744_0_0_1"/>
<name>I2G2T4_USTHO</name>
<dbReference type="Proteomes" id="UP000006174">
    <property type="component" value="Unassembled WGS sequence"/>
</dbReference>
<accession>I2G2T4</accession>
<evidence type="ECO:0000313" key="1">
    <source>
        <dbReference type="EMBL" id="CCF53477.1"/>
    </source>
</evidence>
<dbReference type="OrthoDB" id="2557996at2759"/>
<proteinExistence type="predicted"/>
<organism evidence="1 2">
    <name type="scientific">Ustilago hordei</name>
    <name type="common">Barley covered smut fungus</name>
    <dbReference type="NCBI Taxonomy" id="120017"/>
    <lineage>
        <taxon>Eukaryota</taxon>
        <taxon>Fungi</taxon>
        <taxon>Dikarya</taxon>
        <taxon>Basidiomycota</taxon>
        <taxon>Ustilaginomycotina</taxon>
        <taxon>Ustilaginomycetes</taxon>
        <taxon>Ustilaginales</taxon>
        <taxon>Ustilaginaceae</taxon>
        <taxon>Ustilago</taxon>
    </lineage>
</organism>
<evidence type="ECO:0000313" key="2">
    <source>
        <dbReference type="Proteomes" id="UP000006174"/>
    </source>
</evidence>
<dbReference type="EMBL" id="CAGI01000183">
    <property type="protein sequence ID" value="CCF53477.1"/>
    <property type="molecule type" value="Genomic_DNA"/>
</dbReference>
<gene>
    <name evidence="1" type="ORF">UHOR_02309</name>
</gene>
<dbReference type="AlphaFoldDB" id="I2G2T4"/>